<name>A0A2P5IBD5_DIAHE</name>
<dbReference type="InParanoid" id="A0A2P5IBD5"/>
<dbReference type="Pfam" id="PF25150">
    <property type="entry name" value="TPR_Trm732"/>
    <property type="match status" value="1"/>
</dbReference>
<feature type="domain" description="DUF2428" evidence="3">
    <location>
        <begin position="690"/>
        <end position="925"/>
    </location>
</feature>
<dbReference type="Pfam" id="PF25151">
    <property type="entry name" value="TPR_Trm732_C"/>
    <property type="match status" value="1"/>
</dbReference>
<feature type="domain" description="tRNA (32-2'-O)-methyltransferase regulator THADA-like TPR repeats region" evidence="4">
    <location>
        <begin position="249"/>
        <end position="555"/>
    </location>
</feature>
<dbReference type="Proteomes" id="UP000094444">
    <property type="component" value="Unassembled WGS sequence"/>
</dbReference>
<organism evidence="6 7">
    <name type="scientific">Diaporthe helianthi</name>
    <dbReference type="NCBI Taxonomy" id="158607"/>
    <lineage>
        <taxon>Eukaryota</taxon>
        <taxon>Fungi</taxon>
        <taxon>Dikarya</taxon>
        <taxon>Ascomycota</taxon>
        <taxon>Pezizomycotina</taxon>
        <taxon>Sordariomycetes</taxon>
        <taxon>Sordariomycetidae</taxon>
        <taxon>Diaporthales</taxon>
        <taxon>Diaporthaceae</taxon>
        <taxon>Diaporthe</taxon>
    </lineage>
</organism>
<evidence type="ECO:0000256" key="2">
    <source>
        <dbReference type="ARBA" id="ARBA00022694"/>
    </source>
</evidence>
<dbReference type="GO" id="GO:0030488">
    <property type="term" value="P:tRNA methylation"/>
    <property type="evidence" value="ECO:0007669"/>
    <property type="project" value="TreeGrafter"/>
</dbReference>
<keyword evidence="2" id="KW-0819">tRNA processing</keyword>
<sequence length="1611" mass="177691">MPLVEFPPLEGPNSNANDLFKWLQESPQKEVASSAQGLFQQLLTNASQPRGSTSDACVKLCGFVQLCAKSKEDSLKYWAFSEKTSLDLFNFFIEWNERDQHRSMRLVLDLLTLLITQNPLPEVRDTVKTDILCTMASVIARKSTRPLVKSCITALSHLLAKSILTLEDVAQMYRCLRPELSEQPAIILWQEWVADIFRWMELNYVCPVAGKFLVILFGGLSDSTASSGYREEGTPVLDAPTIRKWLETALATNPDLLESIKNYFLAPLFKSDRALSIALLEELHHAQPEDDTRRPRNDELDTAALLHLAALELGKKAAIVEEPRECHTSASLAISDDALQRIPACPGQSTTTSSVELDGKVLGRFLVHNSYDVRSFAMSLLISSSSSTRPFSTMAFELLRKHLRSCHADPDAKFRNEILGISKNMIKRLNGAIATLEKDLARTKAKASASQVRETAVNTHISKGAKEISNAGETWLCDTLENHKIFFGWYLQFLKQELAPTASYQRHITALKAFVAIIKSRKDNPSVLEQKFYTDSQWIRIILDLIMDPFDDVRETATGLLMLLPPEYTQKEVAGNTTLANSTPLAMLSEFTSRAAAQASRTSRADHSDGAARSSGLLCAWETTLERRLSLLSRVLDTLEAKISRAEKNLAYAVMAEPVHGDFAAVRCMWQVLSKARYSETQLQLFAPAQTRIVDLCTRIWGAVSHVLCDDSPEGKVLENNDGLDSKGLLSYSFRAIHESSQLMRTMVGNLGSSRAAGFLLPTPEVFRRVGNLAFSQLSTLRHRGAFSSVSLNFTCCCQNAQNSHVASGENEQPLLEDWYKGALSCIYAQRSTTRRSAGIPALITAILASNATSPSFDQVIRTLEDIAQRPASVSETDGSNLPQVHAFNSLKEVFKTSLLSRKAERHLPRCLELATNSLKSEVWAIRNCALLLLRSLMDGIFGTGESKSALEAGWDGKTLRVSYTKYPSLPPILLHLLQSGSLAMEPGTLTSSSAAESVFPALDIIRRAGPPESHRDELFRLIVRYLGSQQWHVREIAARTLCSFLLNQGWLSSVQLLLNESRGSANRLHGTFLTLKFFLERTFMDRNEGRLLGQTTTPELDGDSQLARFSEDSKKLGRLLEEFELDATICSEVWAAFVEVRTLTWEIMPPPTSVQLSKAEQLTHVKIAQGRSSFTSVALLDHRLGIRSLREAVSLTGIEGLKACLFDALDLDTDTACMLLEAVPTIWGKSRASELCKLYLDLCKHTKVPEARAQALTNLAELLDDHISHGKLQDVPSPEELETFQQSLLDGFNPTLANAVLLASGPVMAIQTLPHNGQLSFFMFEQRLRAWGKTVADALDDSNTCAMRMAAASAIRSFTAAVRSAAGGDAAYLPLLLALYNTLIDDDDEIRDVGAAATALVTSSDPHPQPLVAVDAADALLSWLRQRFGHTNEFRAYVACRLVGDPLIALDIGVQDLDAWAAPEQLFAEALEVDESLFAVEDQNLFTDEVRETQRWADVFNALPRDYDQTGGDGGVAGKVLVMDSSLDALKGWVEKALDALLAQVRHDDGPLGWASNADAFALCHRVLVCGKVMAELLGEEDVGISGFLARVKDIGQASRLHSLLLYTLD</sequence>
<evidence type="ECO:0000259" key="5">
    <source>
        <dbReference type="Pfam" id="PF25151"/>
    </source>
</evidence>
<dbReference type="InterPro" id="IPR051954">
    <property type="entry name" value="tRNA_methyltransferase_THADA"/>
</dbReference>
<evidence type="ECO:0000313" key="7">
    <source>
        <dbReference type="Proteomes" id="UP000094444"/>
    </source>
</evidence>
<dbReference type="InterPro" id="IPR056843">
    <property type="entry name" value="THADA-like_TPR"/>
</dbReference>
<dbReference type="STRING" id="158607.A0A2P5IBD5"/>
<dbReference type="SUPFAM" id="SSF48371">
    <property type="entry name" value="ARM repeat"/>
    <property type="match status" value="1"/>
</dbReference>
<evidence type="ECO:0000313" key="6">
    <source>
        <dbReference type="EMBL" id="POS79819.1"/>
    </source>
</evidence>
<dbReference type="GO" id="GO:0005829">
    <property type="term" value="C:cytosol"/>
    <property type="evidence" value="ECO:0007669"/>
    <property type="project" value="TreeGrafter"/>
</dbReference>
<evidence type="ECO:0000259" key="3">
    <source>
        <dbReference type="Pfam" id="PF10350"/>
    </source>
</evidence>
<dbReference type="Pfam" id="PF10350">
    <property type="entry name" value="DUF2428"/>
    <property type="match status" value="1"/>
</dbReference>
<protein>
    <submittedName>
        <fullName evidence="6">Uncharacterized protein</fullName>
    </submittedName>
</protein>
<evidence type="ECO:0000259" key="4">
    <source>
        <dbReference type="Pfam" id="PF25150"/>
    </source>
</evidence>
<proteinExistence type="inferred from homology"/>
<dbReference type="InterPro" id="IPR016024">
    <property type="entry name" value="ARM-type_fold"/>
</dbReference>
<reference evidence="6" key="1">
    <citation type="submission" date="2017-09" db="EMBL/GenBank/DDBJ databases">
        <title>Polyketide synthases of a Diaporthe helianthi virulent isolate.</title>
        <authorList>
            <person name="Baroncelli R."/>
        </authorList>
    </citation>
    <scope>NUCLEOTIDE SEQUENCE [LARGE SCALE GENOMIC DNA]</scope>
    <source>
        <strain evidence="6">7/96</strain>
    </source>
</reference>
<dbReference type="Gene3D" id="1.25.10.10">
    <property type="entry name" value="Leucine-rich Repeat Variant"/>
    <property type="match status" value="1"/>
</dbReference>
<accession>A0A2P5IBD5</accession>
<dbReference type="EMBL" id="MAVT02000087">
    <property type="protein sequence ID" value="POS79819.1"/>
    <property type="molecule type" value="Genomic_DNA"/>
</dbReference>
<dbReference type="PANTHER" id="PTHR14387">
    <property type="entry name" value="THADA/DEATH RECEPTOR INTERACTING PROTEIN"/>
    <property type="match status" value="1"/>
</dbReference>
<gene>
    <name evidence="6" type="ORF">DHEL01_v201792</name>
</gene>
<dbReference type="InterPro" id="IPR011989">
    <property type="entry name" value="ARM-like"/>
</dbReference>
<keyword evidence="7" id="KW-1185">Reference proteome</keyword>
<dbReference type="Pfam" id="PF26523">
    <property type="entry name" value="Trm732_C"/>
    <property type="match status" value="1"/>
</dbReference>
<dbReference type="OrthoDB" id="73997at2759"/>
<dbReference type="FunCoup" id="A0A2P5IBD5">
    <property type="interactions" value="25"/>
</dbReference>
<feature type="domain" description="tRNA (32-2'-O)-methyltransferase regulator THADA-like C-terminal TPR repeats region" evidence="5">
    <location>
        <begin position="927"/>
        <end position="1077"/>
    </location>
</feature>
<dbReference type="PANTHER" id="PTHR14387:SF0">
    <property type="entry name" value="DUF2428 DOMAIN-CONTAINING PROTEIN"/>
    <property type="match status" value="1"/>
</dbReference>
<evidence type="ECO:0000256" key="1">
    <source>
        <dbReference type="ARBA" id="ARBA00010409"/>
    </source>
</evidence>
<dbReference type="InterPro" id="IPR056842">
    <property type="entry name" value="THADA-like_TPR_C"/>
</dbReference>
<dbReference type="InterPro" id="IPR019442">
    <property type="entry name" value="THADA/TRM732_DUF2428"/>
</dbReference>
<comment type="similarity">
    <text evidence="1">Belongs to the THADA family.</text>
</comment>
<comment type="caution">
    <text evidence="6">The sequence shown here is derived from an EMBL/GenBank/DDBJ whole genome shotgun (WGS) entry which is preliminary data.</text>
</comment>